<proteinExistence type="inferred from homology"/>
<dbReference type="InterPro" id="IPR050493">
    <property type="entry name" value="FAD-dep_Monooxygenase_BioMet"/>
</dbReference>
<dbReference type="GO" id="GO:0004497">
    <property type="term" value="F:monooxygenase activity"/>
    <property type="evidence" value="ECO:0007669"/>
    <property type="project" value="UniProtKB-KW"/>
</dbReference>
<feature type="domain" description="FAD dependent oxidoreductase" evidence="4">
    <location>
        <begin position="10"/>
        <end position="42"/>
    </location>
</feature>
<protein>
    <recommendedName>
        <fullName evidence="4">FAD dependent oxidoreductase domain-containing protein</fullName>
    </recommendedName>
</protein>
<keyword evidence="6" id="KW-1185">Reference proteome</keyword>
<gene>
    <name evidence="5" type="ORF">D9758_014675</name>
</gene>
<comment type="similarity">
    <text evidence="1">Belongs to the paxM FAD-dependent monooxygenase family.</text>
</comment>
<evidence type="ECO:0000256" key="1">
    <source>
        <dbReference type="ARBA" id="ARBA00007992"/>
    </source>
</evidence>
<evidence type="ECO:0000313" key="6">
    <source>
        <dbReference type="Proteomes" id="UP000559256"/>
    </source>
</evidence>
<dbReference type="Gene3D" id="3.50.50.60">
    <property type="entry name" value="FAD/NAD(P)-binding domain"/>
    <property type="match status" value="1"/>
</dbReference>
<evidence type="ECO:0000256" key="3">
    <source>
        <dbReference type="ARBA" id="ARBA00023033"/>
    </source>
</evidence>
<keyword evidence="2" id="KW-0560">Oxidoreductase</keyword>
<dbReference type="InterPro" id="IPR036188">
    <property type="entry name" value="FAD/NAD-bd_sf"/>
</dbReference>
<reference evidence="5 6" key="1">
    <citation type="journal article" date="2020" name="ISME J.">
        <title>Uncovering the hidden diversity of litter-decomposition mechanisms in mushroom-forming fungi.</title>
        <authorList>
            <person name="Floudas D."/>
            <person name="Bentzer J."/>
            <person name="Ahren D."/>
            <person name="Johansson T."/>
            <person name="Persson P."/>
            <person name="Tunlid A."/>
        </authorList>
    </citation>
    <scope>NUCLEOTIDE SEQUENCE [LARGE SCALE GENOMIC DNA]</scope>
    <source>
        <strain evidence="5 6">CBS 291.85</strain>
    </source>
</reference>
<dbReference type="PANTHER" id="PTHR13789">
    <property type="entry name" value="MONOOXYGENASE"/>
    <property type="match status" value="1"/>
</dbReference>
<sequence length="203" mass="22576">MISPSECKLDIIVVGGSIAGLSAAYFLQQAGHHVTVIERHDEEYFRAQPFSGLRIPATVARLCGELPSLLDLLEHRGVHHPGSVLRQVEDYQLVGQMVYGERIISDLGANGYRIEYSEFWEYLYQLCLGNQVQFLFHLEATDVITAGSLHQPAKVITSSERHIAGDLVIAADGHNSKFCDLIEIIQPWKPSAVIWNGKARDPP</sequence>
<organism evidence="5 6">
    <name type="scientific">Tetrapyrgos nigripes</name>
    <dbReference type="NCBI Taxonomy" id="182062"/>
    <lineage>
        <taxon>Eukaryota</taxon>
        <taxon>Fungi</taxon>
        <taxon>Dikarya</taxon>
        <taxon>Basidiomycota</taxon>
        <taxon>Agaricomycotina</taxon>
        <taxon>Agaricomycetes</taxon>
        <taxon>Agaricomycetidae</taxon>
        <taxon>Agaricales</taxon>
        <taxon>Marasmiineae</taxon>
        <taxon>Marasmiaceae</taxon>
        <taxon>Tetrapyrgos</taxon>
    </lineage>
</organism>
<dbReference type="Proteomes" id="UP000559256">
    <property type="component" value="Unassembled WGS sequence"/>
</dbReference>
<evidence type="ECO:0000256" key="2">
    <source>
        <dbReference type="ARBA" id="ARBA00023002"/>
    </source>
</evidence>
<evidence type="ECO:0000313" key="5">
    <source>
        <dbReference type="EMBL" id="KAF5343649.1"/>
    </source>
</evidence>
<name>A0A8H5FNT7_9AGAR</name>
<dbReference type="PRINTS" id="PR00420">
    <property type="entry name" value="RNGMNOXGNASE"/>
</dbReference>
<dbReference type="InterPro" id="IPR006076">
    <property type="entry name" value="FAD-dep_OxRdtase"/>
</dbReference>
<accession>A0A8H5FNT7</accession>
<dbReference type="SUPFAM" id="SSF51905">
    <property type="entry name" value="FAD/NAD(P)-binding domain"/>
    <property type="match status" value="1"/>
</dbReference>
<dbReference type="AlphaFoldDB" id="A0A8H5FNT7"/>
<dbReference type="OrthoDB" id="5428495at2759"/>
<evidence type="ECO:0000259" key="4">
    <source>
        <dbReference type="Pfam" id="PF01266"/>
    </source>
</evidence>
<dbReference type="Pfam" id="PF01266">
    <property type="entry name" value="DAO"/>
    <property type="match status" value="1"/>
</dbReference>
<dbReference type="PANTHER" id="PTHR13789:SF309">
    <property type="entry name" value="PUTATIVE (AFU_ORTHOLOGUE AFUA_6G14510)-RELATED"/>
    <property type="match status" value="1"/>
</dbReference>
<comment type="caution">
    <text evidence="5">The sequence shown here is derived from an EMBL/GenBank/DDBJ whole genome shotgun (WGS) entry which is preliminary data.</text>
</comment>
<keyword evidence="3" id="KW-0503">Monooxygenase</keyword>
<dbReference type="EMBL" id="JAACJM010000136">
    <property type="protein sequence ID" value="KAF5343649.1"/>
    <property type="molecule type" value="Genomic_DNA"/>
</dbReference>